<feature type="non-terminal residue" evidence="3">
    <location>
        <position position="354"/>
    </location>
</feature>
<name>A0AAV7IKE0_COTGL</name>
<gene>
    <name evidence="3" type="ORF">KQX54_010151</name>
</gene>
<sequence>MVADNDKNNNNNIGLTPPTESLPNQQLLNKHVSREQIPKGKPGRLSNAERLAKSRSSSASSIKDYLNKRKRDLEESLIQELNDLFSSHLTVRKKISIASHSSPTGVSDPTTKILPPFEPDISPIKEKSMTESETVTLQTLLREIQKSREEISTQIMEFKSEQATQLQTVNNEIAKLREQNSTKFKSLEEELQKLKTRTEKLESKNRTPSVHPSAEIQDKLNYVVKSLKKLEKEDKRATSKNIIIKGLTSAQDPTQAAKITAKFLMEKFEIENVITNVETLGKNRNICRVTLENTEVKSKIISTKKTALKDTHIYIDNELTNQEQFIARKLRNFARNHPENHARAIGQKIIIYNT</sequence>
<keyword evidence="4" id="KW-1185">Reference proteome</keyword>
<dbReference type="AlphaFoldDB" id="A0AAV7IKE0"/>
<reference evidence="3 4" key="1">
    <citation type="journal article" date="2021" name="J. Hered.">
        <title>A chromosome-level genome assembly of the parasitoid wasp, Cotesia glomerata (Hymenoptera: Braconidae).</title>
        <authorList>
            <person name="Pinto B.J."/>
            <person name="Weis J.J."/>
            <person name="Gamble T."/>
            <person name="Ode P.J."/>
            <person name="Paul R."/>
            <person name="Zaspel J.M."/>
        </authorList>
    </citation>
    <scope>NUCLEOTIDE SEQUENCE [LARGE SCALE GENOMIC DNA]</scope>
    <source>
        <strain evidence="3">CgM1</strain>
    </source>
</reference>
<evidence type="ECO:0000313" key="3">
    <source>
        <dbReference type="EMBL" id="KAH0552446.1"/>
    </source>
</evidence>
<organism evidence="3 4">
    <name type="scientific">Cotesia glomerata</name>
    <name type="common">Lepidopteran parasitic wasp</name>
    <name type="synonym">Apanteles glomeratus</name>
    <dbReference type="NCBI Taxonomy" id="32391"/>
    <lineage>
        <taxon>Eukaryota</taxon>
        <taxon>Metazoa</taxon>
        <taxon>Ecdysozoa</taxon>
        <taxon>Arthropoda</taxon>
        <taxon>Hexapoda</taxon>
        <taxon>Insecta</taxon>
        <taxon>Pterygota</taxon>
        <taxon>Neoptera</taxon>
        <taxon>Endopterygota</taxon>
        <taxon>Hymenoptera</taxon>
        <taxon>Apocrita</taxon>
        <taxon>Ichneumonoidea</taxon>
        <taxon>Braconidae</taxon>
        <taxon>Microgastrinae</taxon>
        <taxon>Cotesia</taxon>
    </lineage>
</organism>
<proteinExistence type="predicted"/>
<comment type="caution">
    <text evidence="3">The sequence shown here is derived from an EMBL/GenBank/DDBJ whole genome shotgun (WGS) entry which is preliminary data.</text>
</comment>
<evidence type="ECO:0000256" key="2">
    <source>
        <dbReference type="SAM" id="MobiDB-lite"/>
    </source>
</evidence>
<feature type="compositionally biased region" description="Polar residues" evidence="2">
    <location>
        <begin position="18"/>
        <end position="28"/>
    </location>
</feature>
<feature type="coiled-coil region" evidence="1">
    <location>
        <begin position="137"/>
        <end position="204"/>
    </location>
</feature>
<feature type="region of interest" description="Disordered" evidence="2">
    <location>
        <begin position="1"/>
        <end position="63"/>
    </location>
</feature>
<protein>
    <submittedName>
        <fullName evidence="3">Uncharacterized protein</fullName>
    </submittedName>
</protein>
<evidence type="ECO:0000313" key="4">
    <source>
        <dbReference type="Proteomes" id="UP000826195"/>
    </source>
</evidence>
<evidence type="ECO:0000256" key="1">
    <source>
        <dbReference type="SAM" id="Coils"/>
    </source>
</evidence>
<accession>A0AAV7IKE0</accession>
<dbReference type="Proteomes" id="UP000826195">
    <property type="component" value="Unassembled WGS sequence"/>
</dbReference>
<keyword evidence="1" id="KW-0175">Coiled coil</keyword>
<dbReference type="EMBL" id="JAHXZJ010001492">
    <property type="protein sequence ID" value="KAH0552446.1"/>
    <property type="molecule type" value="Genomic_DNA"/>
</dbReference>